<name>A0ABQ9D699_9PASS</name>
<proteinExistence type="predicted"/>
<dbReference type="PANTHER" id="PTHR33332">
    <property type="entry name" value="REVERSE TRANSCRIPTASE DOMAIN-CONTAINING PROTEIN"/>
    <property type="match status" value="1"/>
</dbReference>
<evidence type="ECO:0000313" key="2">
    <source>
        <dbReference type="Proteomes" id="UP001145742"/>
    </source>
</evidence>
<keyword evidence="2" id="KW-1185">Reference proteome</keyword>
<evidence type="ECO:0000313" key="1">
    <source>
        <dbReference type="EMBL" id="KAJ7415204.1"/>
    </source>
</evidence>
<dbReference type="EMBL" id="WHWB01033980">
    <property type="protein sequence ID" value="KAJ7415204.1"/>
    <property type="molecule type" value="Genomic_DNA"/>
</dbReference>
<dbReference type="Proteomes" id="UP001145742">
    <property type="component" value="Unassembled WGS sequence"/>
</dbReference>
<gene>
    <name evidence="1" type="ORF">WISP_79310</name>
</gene>
<comment type="caution">
    <text evidence="1">The sequence shown here is derived from an EMBL/GenBank/DDBJ whole genome shotgun (WGS) entry which is preliminary data.</text>
</comment>
<accession>A0ABQ9D699</accession>
<dbReference type="CDD" id="cd01650">
    <property type="entry name" value="RT_nLTR_like"/>
    <property type="match status" value="1"/>
</dbReference>
<sequence>MPIHKKGQKEDLGNYSLTSVPGQVMKQIIPSVITWHLQDRQGIRPSQPGFRRDRSCLTNLISVYDWVTCLVDEGKAVDVLYLHFSKSFDTVSHSILLEKLAAHSLDSKFADDTKVGESVHLLEGRRALQRELDRLDRWAKSNGMRFNKTKCRILHFSHNNALQRYRLGTEWLESSQAERDLEVLIDRELDMIQRCAQVAKKANGILACIRNSEASGSREVSLHLYSVLVRSHLEYCPVLDSSI</sequence>
<organism evidence="1 2">
    <name type="scientific">Willisornis vidua</name>
    <name type="common">Xingu scale-backed antbird</name>
    <dbReference type="NCBI Taxonomy" id="1566151"/>
    <lineage>
        <taxon>Eukaryota</taxon>
        <taxon>Metazoa</taxon>
        <taxon>Chordata</taxon>
        <taxon>Craniata</taxon>
        <taxon>Vertebrata</taxon>
        <taxon>Euteleostomi</taxon>
        <taxon>Archelosauria</taxon>
        <taxon>Archosauria</taxon>
        <taxon>Dinosauria</taxon>
        <taxon>Saurischia</taxon>
        <taxon>Theropoda</taxon>
        <taxon>Coelurosauria</taxon>
        <taxon>Aves</taxon>
        <taxon>Neognathae</taxon>
        <taxon>Neoaves</taxon>
        <taxon>Telluraves</taxon>
        <taxon>Australaves</taxon>
        <taxon>Passeriformes</taxon>
        <taxon>Thamnophilidae</taxon>
        <taxon>Willisornis</taxon>
    </lineage>
</organism>
<protein>
    <submittedName>
        <fullName evidence="1">RNA-directed DNA polymerase from mobile element jockey-like protein</fullName>
    </submittedName>
</protein>
<reference evidence="1" key="1">
    <citation type="submission" date="2019-10" db="EMBL/GenBank/DDBJ databases">
        <authorList>
            <person name="Soares A.E.R."/>
            <person name="Aleixo A."/>
            <person name="Schneider P."/>
            <person name="Miyaki C.Y."/>
            <person name="Schneider M.P."/>
            <person name="Mello C."/>
            <person name="Vasconcelos A.T.R."/>
        </authorList>
    </citation>
    <scope>NUCLEOTIDE SEQUENCE</scope>
    <source>
        <tissue evidence="1">Muscle</tissue>
    </source>
</reference>